<proteinExistence type="predicted"/>
<dbReference type="SUPFAM" id="SSF56935">
    <property type="entry name" value="Porins"/>
    <property type="match status" value="1"/>
</dbReference>
<reference evidence="4" key="1">
    <citation type="submission" date="2018-02" db="EMBL/GenBank/DDBJ databases">
        <authorList>
            <person name="Hausmann B."/>
        </authorList>
    </citation>
    <scope>NUCLEOTIDE SEQUENCE [LARGE SCALE GENOMIC DNA]</scope>
    <source>
        <strain evidence="4">Peat soil MAG SbA1</strain>
    </source>
</reference>
<keyword evidence="3" id="KW-0675">Receptor</keyword>
<dbReference type="Gene3D" id="2.60.40.1120">
    <property type="entry name" value="Carboxypeptidase-like, regulatory domain"/>
    <property type="match status" value="1"/>
</dbReference>
<dbReference type="Pfam" id="PF13620">
    <property type="entry name" value="CarboxypepD_reg"/>
    <property type="match status" value="1"/>
</dbReference>
<dbReference type="Proteomes" id="UP000238701">
    <property type="component" value="Unassembled WGS sequence"/>
</dbReference>
<organism evidence="3 4">
    <name type="scientific">Candidatus Sulfotelmatobacter kueseliae</name>
    <dbReference type="NCBI Taxonomy" id="2042962"/>
    <lineage>
        <taxon>Bacteria</taxon>
        <taxon>Pseudomonadati</taxon>
        <taxon>Acidobacteriota</taxon>
        <taxon>Terriglobia</taxon>
        <taxon>Terriglobales</taxon>
        <taxon>Candidatus Korobacteraceae</taxon>
        <taxon>Candidatus Sulfotelmatobacter</taxon>
    </lineage>
</organism>
<accession>A0A2U3KLG9</accession>
<dbReference type="GO" id="GO:0030246">
    <property type="term" value="F:carbohydrate binding"/>
    <property type="evidence" value="ECO:0007669"/>
    <property type="project" value="InterPro"/>
</dbReference>
<name>A0A2U3KLG9_9BACT</name>
<dbReference type="AlphaFoldDB" id="A0A2U3KLG9"/>
<dbReference type="Pfam" id="PF25183">
    <property type="entry name" value="OMP_b-brl_4"/>
    <property type="match status" value="2"/>
</dbReference>
<feature type="domain" description="TonB-dependent transporter Oar-like beta-barrel" evidence="2">
    <location>
        <begin position="323"/>
        <end position="1157"/>
    </location>
</feature>
<evidence type="ECO:0000256" key="1">
    <source>
        <dbReference type="SAM" id="SignalP"/>
    </source>
</evidence>
<evidence type="ECO:0000259" key="2">
    <source>
        <dbReference type="Pfam" id="PF25183"/>
    </source>
</evidence>
<dbReference type="OrthoDB" id="97893at2"/>
<feature type="signal peptide" evidence="1">
    <location>
        <begin position="1"/>
        <end position="31"/>
    </location>
</feature>
<feature type="chain" id="PRO_5015787098" evidence="1">
    <location>
        <begin position="32"/>
        <end position="1198"/>
    </location>
</feature>
<dbReference type="SUPFAM" id="SSF49452">
    <property type="entry name" value="Starch-binding domain-like"/>
    <property type="match status" value="1"/>
</dbReference>
<dbReference type="EMBL" id="OMOD01000123">
    <property type="protein sequence ID" value="SPF40486.1"/>
    <property type="molecule type" value="Genomic_DNA"/>
</dbReference>
<sequence length="1198" mass="126071">MVRLNSGPSPRLCRLALVPTIAFILCALAWAQTSDTTGRIAGTVTDAKGIAIAGARVTVSTPAAQIAKATTDAQGAYAAEGVTPGSYTVRVEAKGYITTQLHVEVKIGNSSDASVKLAIGSELQVNTEQASLQEVLNASQIGNLLLNGRNFLALPELEPGVQIEDGENLAPTKTGYSSLSLGSRTGRNTRIAVDGADVSDEIVGTAGEGIPISGMQTFSVEESTLDVSTDLTSSGAVNVTTKRGQNAIHGEAFGLFRDSAIGAAQLQQPLDAATHSFLKTPYQRNQEGGSLGGSIIPDKAFFFLDGERTLQHLTAPVSVASPFAQYSGTYAAPFDEDELQGRVDYSLRKTAHLFGRFNYFKNSENATFFPSSFQLYSSADHAINGLVGLDFDARNITHSIRFSYLRSQSSILDATEGTNLPFAGYPVSIDIATFSVGTNPLAPQATYQSDRQIRYDGTKTMGNHILRFGTGYNRIQVGGYAGLSQTNPLVLVTAPGTNNDPTTTPLSAAEVIVSNGQRYSSTQPAFGYPAGGLGPDNRLDLYIGDTWRYSSGLTITSGLRWERDTSRTNSDLPAIPELNSAFPGFGNVVRQPNQNFAPQLGIAWDPKGTGKTVFRIGAGLYYDNLLYSNDLGDRRLRQRTGTFLATPTACSFGTAMPLPTGTAGSITVDSVEGLDPATGHSYCSDTIGQAAAALAAFQTAYQADNPVSLTAQNPNFVGTQLASGLNVTGGLLAPNYRTPRAWQMNAGFQHEIRPGLILSADYLRNIETRGLLGVDINHTGAARYFNAASAQSAVNLTVADCGAGSLAAAISPQGCPGIHPPSGSVSAGAATIADFAVRGLGSAADTGSSCYTAADPSTGKPLNFQCAFSGVNPNYGAMNALQSISRSLYRAAQVKVAQSVANPFQGVKAMNLQIAYSYSHFTDPLAFQGNTAPTNPIVSNDQDLALQAADNDNPSKFKGASLFDRTHQISFAGTVDVPFGFRFDIAGHFLSPLSSPAIVGNTGTAGQIFQTDFSGSGVGSQPLPGTTNGSFMRGLDVDGLNHAISRYNATAAGQATPAGLALIGSNVLSLNSFNALAYMQTMGAVAPTLNLVPIDQLTFPWLKLFDVRLSWSHTFHDRFKVQPSVGVFNVFNIANFDMPPGATSGWLNEGSGSINSVNTLTRPGETGPASNTFRVGNGTGVFSQGSPRTIEWGLRITF</sequence>
<evidence type="ECO:0000313" key="3">
    <source>
        <dbReference type="EMBL" id="SPF40486.1"/>
    </source>
</evidence>
<protein>
    <submittedName>
        <fullName evidence="3">Putative TonB-dependent receptor plug</fullName>
    </submittedName>
</protein>
<dbReference type="InterPro" id="IPR013784">
    <property type="entry name" value="Carb-bd-like_fold"/>
</dbReference>
<feature type="domain" description="TonB-dependent transporter Oar-like beta-barrel" evidence="2">
    <location>
        <begin position="240"/>
        <end position="321"/>
    </location>
</feature>
<keyword evidence="1" id="KW-0732">Signal</keyword>
<evidence type="ECO:0000313" key="4">
    <source>
        <dbReference type="Proteomes" id="UP000238701"/>
    </source>
</evidence>
<gene>
    <name evidence="3" type="ORF">SBA1_300027</name>
</gene>
<dbReference type="InterPro" id="IPR057601">
    <property type="entry name" value="Oar-like_b-barrel"/>
</dbReference>